<sequence>MPRAIEPDEFRPPPAYRVPWRVHHVYEKHPLITNVSAAATDFVRVFIDGAHVTVDTQLWGQMLPGETAELCLCDLDLEDVVVTIAWFRPETGVEYLWRFVL</sequence>
<dbReference type="Proteomes" id="UP000325827">
    <property type="component" value="Unassembled WGS sequence"/>
</dbReference>
<dbReference type="AlphaFoldDB" id="A0A5J5J687"/>
<gene>
    <name evidence="1" type="ORF">F6B43_00905</name>
</gene>
<name>A0A5J5J687_9MICO</name>
<dbReference type="RefSeq" id="WP_150447096.1">
    <property type="nucleotide sequence ID" value="NZ_VYSA01000001.1"/>
</dbReference>
<comment type="caution">
    <text evidence="1">The sequence shown here is derived from an EMBL/GenBank/DDBJ whole genome shotgun (WGS) entry which is preliminary data.</text>
</comment>
<keyword evidence="2" id="KW-1185">Reference proteome</keyword>
<proteinExistence type="predicted"/>
<organism evidence="1 2">
    <name type="scientific">Microbacterium rhizomatis</name>
    <dbReference type="NCBI Taxonomy" id="1631477"/>
    <lineage>
        <taxon>Bacteria</taxon>
        <taxon>Bacillati</taxon>
        <taxon>Actinomycetota</taxon>
        <taxon>Actinomycetes</taxon>
        <taxon>Micrococcales</taxon>
        <taxon>Microbacteriaceae</taxon>
        <taxon>Microbacterium</taxon>
    </lineage>
</organism>
<accession>A0A5J5J687</accession>
<evidence type="ECO:0000313" key="1">
    <source>
        <dbReference type="EMBL" id="KAA9110293.1"/>
    </source>
</evidence>
<dbReference type="OrthoDB" id="5118571at2"/>
<evidence type="ECO:0000313" key="2">
    <source>
        <dbReference type="Proteomes" id="UP000325827"/>
    </source>
</evidence>
<protein>
    <submittedName>
        <fullName evidence="1">Uncharacterized protein</fullName>
    </submittedName>
</protein>
<dbReference type="EMBL" id="VYSA01000001">
    <property type="protein sequence ID" value="KAA9110293.1"/>
    <property type="molecule type" value="Genomic_DNA"/>
</dbReference>
<reference evidence="2" key="1">
    <citation type="submission" date="2019-09" db="EMBL/GenBank/DDBJ databases">
        <title>Mumia zhuanghuii sp. nov. isolated from the intestinal contents of plateau pika (Ochotona curzoniae) in the Qinghai-Tibet plateau of China.</title>
        <authorList>
            <person name="Tian Z."/>
        </authorList>
    </citation>
    <scope>NUCLEOTIDE SEQUENCE [LARGE SCALE GENOMIC DNA]</scope>
    <source>
        <strain evidence="2">JCM 30598</strain>
    </source>
</reference>